<dbReference type="SUPFAM" id="SSF52777">
    <property type="entry name" value="CoA-dependent acyltransferases"/>
    <property type="match status" value="2"/>
</dbReference>
<dbReference type="InterPro" id="IPR020806">
    <property type="entry name" value="PKS_PP-bd"/>
</dbReference>
<dbReference type="Gene3D" id="1.10.1200.10">
    <property type="entry name" value="ACP-like"/>
    <property type="match status" value="1"/>
</dbReference>
<dbReference type="Gene3D" id="3.30.300.30">
    <property type="match status" value="1"/>
</dbReference>
<dbReference type="Gene3D" id="3.40.50.1820">
    <property type="entry name" value="alpha/beta hydrolase"/>
    <property type="match status" value="1"/>
</dbReference>
<dbReference type="Pfam" id="PF00668">
    <property type="entry name" value="Condensation"/>
    <property type="match status" value="1"/>
</dbReference>
<dbReference type="PROSITE" id="PS00012">
    <property type="entry name" value="PHOSPHOPANTETHEINE"/>
    <property type="match status" value="1"/>
</dbReference>
<dbReference type="InterPro" id="IPR001242">
    <property type="entry name" value="Condensation_dom"/>
</dbReference>
<evidence type="ECO:0000256" key="3">
    <source>
        <dbReference type="ARBA" id="ARBA00022553"/>
    </source>
</evidence>
<dbReference type="CDD" id="cd06173">
    <property type="entry name" value="MFS_MefA_like"/>
    <property type="match status" value="1"/>
</dbReference>
<keyword evidence="2" id="KW-0596">Phosphopantetheine</keyword>
<feature type="transmembrane region" description="Helical" evidence="5">
    <location>
        <begin position="1820"/>
        <end position="1838"/>
    </location>
</feature>
<dbReference type="InterPro" id="IPR020802">
    <property type="entry name" value="TesA-like"/>
</dbReference>
<feature type="transmembrane region" description="Helical" evidence="5">
    <location>
        <begin position="1766"/>
        <end position="1788"/>
    </location>
</feature>
<dbReference type="InterPro" id="IPR009081">
    <property type="entry name" value="PP-bd_ACP"/>
</dbReference>
<dbReference type="Gene3D" id="1.20.1250.20">
    <property type="entry name" value="MFS general substrate transporter like domains"/>
    <property type="match status" value="1"/>
</dbReference>
<dbReference type="SUPFAM" id="SSF47336">
    <property type="entry name" value="ACP-like"/>
    <property type="match status" value="1"/>
</dbReference>
<feature type="transmembrane region" description="Helical" evidence="5">
    <location>
        <begin position="1500"/>
        <end position="1520"/>
    </location>
</feature>
<dbReference type="EMBL" id="WVUH01000161">
    <property type="protein sequence ID" value="MBO4207992.1"/>
    <property type="molecule type" value="Genomic_DNA"/>
</dbReference>
<keyword evidence="5" id="KW-0472">Membrane</keyword>
<evidence type="ECO:0000256" key="4">
    <source>
        <dbReference type="SAM" id="MobiDB-lite"/>
    </source>
</evidence>
<keyword evidence="5" id="KW-0812">Transmembrane</keyword>
<gene>
    <name evidence="7" type="ORF">GSF22_18575</name>
</gene>
<feature type="transmembrane region" description="Helical" evidence="5">
    <location>
        <begin position="1645"/>
        <end position="1665"/>
    </location>
</feature>
<dbReference type="Pfam" id="PF00975">
    <property type="entry name" value="Thioesterase"/>
    <property type="match status" value="1"/>
</dbReference>
<dbReference type="InterPro" id="IPR036736">
    <property type="entry name" value="ACP-like_sf"/>
</dbReference>
<keyword evidence="5" id="KW-1133">Transmembrane helix</keyword>
<dbReference type="RefSeq" id="WP_208814902.1">
    <property type="nucleotide sequence ID" value="NZ_WVUH01000161.1"/>
</dbReference>
<dbReference type="InterPro" id="IPR011701">
    <property type="entry name" value="MFS"/>
</dbReference>
<feature type="region of interest" description="Disordered" evidence="4">
    <location>
        <begin position="627"/>
        <end position="656"/>
    </location>
</feature>
<dbReference type="SUPFAM" id="SSF103473">
    <property type="entry name" value="MFS general substrate transporter"/>
    <property type="match status" value="1"/>
</dbReference>
<dbReference type="InterPro" id="IPR036259">
    <property type="entry name" value="MFS_trans_sf"/>
</dbReference>
<keyword evidence="8" id="KW-1185">Reference proteome</keyword>
<dbReference type="Pfam" id="PF13193">
    <property type="entry name" value="AMP-binding_C"/>
    <property type="match status" value="1"/>
</dbReference>
<dbReference type="InterPro" id="IPR029058">
    <property type="entry name" value="AB_hydrolase_fold"/>
</dbReference>
<dbReference type="CDD" id="cd12114">
    <property type="entry name" value="A_NRPS_TlmIV_like"/>
    <property type="match status" value="1"/>
</dbReference>
<reference evidence="7 8" key="1">
    <citation type="submission" date="2019-12" db="EMBL/GenBank/DDBJ databases">
        <title>Whole genome sequencing of endophytic Actinobacterium Micromonospora sp. MPMI6T.</title>
        <authorList>
            <person name="Evv R."/>
            <person name="Podile A.R."/>
        </authorList>
    </citation>
    <scope>NUCLEOTIDE SEQUENCE [LARGE SCALE GENOMIC DNA]</scope>
    <source>
        <strain evidence="7 8">MPMI6</strain>
    </source>
</reference>
<dbReference type="PANTHER" id="PTHR45527:SF1">
    <property type="entry name" value="FATTY ACID SYNTHASE"/>
    <property type="match status" value="1"/>
</dbReference>
<feature type="transmembrane region" description="Helical" evidence="5">
    <location>
        <begin position="1584"/>
        <end position="1611"/>
    </location>
</feature>
<dbReference type="PROSITE" id="PS50075">
    <property type="entry name" value="CARRIER"/>
    <property type="match status" value="1"/>
</dbReference>
<dbReference type="SUPFAM" id="SSF53474">
    <property type="entry name" value="alpha/beta-Hydrolases"/>
    <property type="match status" value="1"/>
</dbReference>
<name>A0ABS3VTX3_MICEH</name>
<protein>
    <submittedName>
        <fullName evidence="7">Amino acid adenylation domain-containing protein</fullName>
    </submittedName>
</protein>
<feature type="transmembrane region" description="Helical" evidence="5">
    <location>
        <begin position="1677"/>
        <end position="1699"/>
    </location>
</feature>
<dbReference type="InterPro" id="IPR025110">
    <property type="entry name" value="AMP-bd_C"/>
</dbReference>
<organism evidence="7 8">
    <name type="scientific">Micromonospora echinofusca</name>
    <dbReference type="NCBI Taxonomy" id="47858"/>
    <lineage>
        <taxon>Bacteria</taxon>
        <taxon>Bacillati</taxon>
        <taxon>Actinomycetota</taxon>
        <taxon>Actinomycetes</taxon>
        <taxon>Micromonosporales</taxon>
        <taxon>Micromonosporaceae</taxon>
        <taxon>Micromonospora</taxon>
    </lineage>
</organism>
<accession>A0ABS3VTX3</accession>
<dbReference type="NCBIfam" id="TIGR01733">
    <property type="entry name" value="AA-adenyl-dom"/>
    <property type="match status" value="1"/>
</dbReference>
<dbReference type="Proteomes" id="UP000823521">
    <property type="component" value="Unassembled WGS sequence"/>
</dbReference>
<dbReference type="PROSITE" id="PS00455">
    <property type="entry name" value="AMP_BINDING"/>
    <property type="match status" value="1"/>
</dbReference>
<evidence type="ECO:0000256" key="1">
    <source>
        <dbReference type="ARBA" id="ARBA00001957"/>
    </source>
</evidence>
<feature type="transmembrane region" description="Helical" evidence="5">
    <location>
        <begin position="1731"/>
        <end position="1754"/>
    </location>
</feature>
<dbReference type="InterPro" id="IPR042099">
    <property type="entry name" value="ANL_N_sf"/>
</dbReference>
<comment type="cofactor">
    <cofactor evidence="1">
        <name>pantetheine 4'-phosphate</name>
        <dbReference type="ChEBI" id="CHEBI:47942"/>
    </cofactor>
</comment>
<dbReference type="CDD" id="cd19531">
    <property type="entry name" value="LCL_NRPS-like"/>
    <property type="match status" value="1"/>
</dbReference>
<feature type="transmembrane region" description="Helical" evidence="5">
    <location>
        <begin position="1467"/>
        <end position="1488"/>
    </location>
</feature>
<dbReference type="Pfam" id="PF00550">
    <property type="entry name" value="PP-binding"/>
    <property type="match status" value="1"/>
</dbReference>
<dbReference type="Gene3D" id="3.30.559.10">
    <property type="entry name" value="Chloramphenicol acetyltransferase-like domain"/>
    <property type="match status" value="1"/>
</dbReference>
<dbReference type="Gene3D" id="3.30.559.30">
    <property type="entry name" value="Nonribosomal peptide synthetase, condensation domain"/>
    <property type="match status" value="1"/>
</dbReference>
<dbReference type="InterPro" id="IPR023213">
    <property type="entry name" value="CAT-like_dom_sf"/>
</dbReference>
<dbReference type="InterPro" id="IPR020845">
    <property type="entry name" value="AMP-binding_CS"/>
</dbReference>
<dbReference type="SUPFAM" id="SSF56801">
    <property type="entry name" value="Acetyl-CoA synthetase-like"/>
    <property type="match status" value="1"/>
</dbReference>
<feature type="transmembrane region" description="Helical" evidence="5">
    <location>
        <begin position="1706"/>
        <end position="1725"/>
    </location>
</feature>
<feature type="region of interest" description="Disordered" evidence="4">
    <location>
        <begin position="1"/>
        <end position="46"/>
    </location>
</feature>
<feature type="transmembrane region" description="Helical" evidence="5">
    <location>
        <begin position="1559"/>
        <end position="1578"/>
    </location>
</feature>
<keyword evidence="3" id="KW-0597">Phosphoprotein</keyword>
<dbReference type="Gene3D" id="3.40.50.12780">
    <property type="entry name" value="N-terminal domain of ligase-like"/>
    <property type="match status" value="1"/>
</dbReference>
<dbReference type="InterPro" id="IPR045851">
    <property type="entry name" value="AMP-bd_C_sf"/>
</dbReference>
<evidence type="ECO:0000313" key="7">
    <source>
        <dbReference type="EMBL" id="MBO4207992.1"/>
    </source>
</evidence>
<dbReference type="InterPro" id="IPR006162">
    <property type="entry name" value="Ppantetheine_attach_site"/>
</dbReference>
<dbReference type="PANTHER" id="PTHR45527">
    <property type="entry name" value="NONRIBOSOMAL PEPTIDE SYNTHETASE"/>
    <property type="match status" value="1"/>
</dbReference>
<evidence type="ECO:0000259" key="6">
    <source>
        <dbReference type="PROSITE" id="PS50075"/>
    </source>
</evidence>
<dbReference type="InterPro" id="IPR001031">
    <property type="entry name" value="Thioesterase"/>
</dbReference>
<comment type="caution">
    <text evidence="7">The sequence shown here is derived from an EMBL/GenBank/DDBJ whole genome shotgun (WGS) entry which is preliminary data.</text>
</comment>
<evidence type="ECO:0000256" key="5">
    <source>
        <dbReference type="SAM" id="Phobius"/>
    </source>
</evidence>
<dbReference type="Pfam" id="PF07690">
    <property type="entry name" value="MFS_1"/>
    <property type="match status" value="1"/>
</dbReference>
<feature type="region of interest" description="Disordered" evidence="4">
    <location>
        <begin position="1862"/>
        <end position="1882"/>
    </location>
</feature>
<feature type="transmembrane region" description="Helical" evidence="5">
    <location>
        <begin position="1526"/>
        <end position="1547"/>
    </location>
</feature>
<feature type="domain" description="Carrier" evidence="6">
    <location>
        <begin position="1033"/>
        <end position="1114"/>
    </location>
</feature>
<dbReference type="SMART" id="SM00823">
    <property type="entry name" value="PKS_PP"/>
    <property type="match status" value="1"/>
</dbReference>
<dbReference type="InterPro" id="IPR000873">
    <property type="entry name" value="AMP-dep_synth/lig_dom"/>
</dbReference>
<proteinExistence type="predicted"/>
<sequence length="1882" mass="201312">MSSPPDVSPGAGELSAQKRELLRQRLRRSGPAAPRIPRRPVDAGPPPLSYAQERLWFMEQFAPGTGAYTVPLCLRLRGDLDVDLLRRAVTAVVDRHDVLRYRFPTTDDGVPRVEVDPVRPVEITVHDLGAAGATPADRERAARDRVAADAARPFDLRTGPLLRVTLLRLAPADHVLLVATHHTVSDGWSTDVLADDLLAHYTAYARNTGPHLPDLPIRYGDYAAWQRDRVTTGDLAAAREYWRRQLAGITPLELPVDHPRGAAQTFTGASHHFRLDRSLLDALQPLADRTGATVYMTVLAAYQVLLLRHTGQPDFAVGSPVAGRALPELARLVGMFVNMLPMRAALADDPTFAEALTRVRDTALDAWSHQDLPFEQVVQELETVRDPSRSPVFQTVFVLQPEPGQQPADGSLTATRFPFDLHATRYDLELYAFPSSDGLDCLFVYNSDLFAAERIGWLGGHLAALLTSAAADPDRPVSRLDLLTAPEVAEAARRNDTAQDLGPPTCLHRLVVAQAARTPDAVAVRDARGAVSYAELDRRVHRLAGALTAAGARTGDLVAVVMERGVEQVVATLAVQLAGAAYLPVDPDLPAARRHHLVERGGCRLALTQPWLVDALDWPDEVRPLVVTDDGAAPGDGAPDGTAPAPAASAPDGVVPDPAGPDDLAYVIFTSGSTGDPKGVVIDHRAAVNTVRDINRRFAVGPADRVLAVSALSFDLSVYDVFGLLAAGGTLVMPEPAAAKDPAAWARWVRDHRITVWDSVPALMELLVEHAEQDGADLTSLRLVLLSGDWIPLDLPDRIRAVAPHAQVISLGGATEAAIWSICYPVDAVDPQWRSIPYGTPLANQSFHILDRHGHPVPVGVTGELHIGGVGVARGYWRDPERTAASFVHHPVTGERLYRTGDLGRYRPDGVIEFLGRRDSQVKIRGYRIELGEIEAHLSRCPGVADCVVSVLRQDGGQLLVGYVVPRDGAAPTPAELRGYLTERLAGYMVPSHYVTLPRLPLTGNGKVDRNRLPAPQAVPAPGPAVAGDDDTAPVTPTERAVLAVFRETLAVASVGLDDNFFDLGGHSVAAIQTVTRLRRALPGDPDTAPVFGVTDLFRHPTVREFAALIDRSTDGPADETPGLRMLHRLTPRSAGTPTVTYVCVPYGGGQPMVYQPLADALPTDRALYAVAIPGHDPTRPDEVTEPIEVTARRCADEIAAHLDGPLVLYGHCGIGGALAVETARCLEAAGRDLTAVCVGGIFPFARPAGRIAGPLSRLVRFDRLGGDRAYENRLRATGGDVAGLEPQQVRFMIASLRRDSRLAEDYFTRLLASDPTPLRAPIVSVVGERDVATDFHAERFREWHFLTATTALVVLDEAGHYFLRYRAQELAEILTGAPDTVATATATRIDTYTVDSAPRGDRPGWWTQSVSLAGTRPDAATPDQAGPRPGLGRFLTVAVSQLVSFTGTALTDFALPLWVYLTTGSLAQFAVFMMLAIVPGVFVAPLIGAVVDRADRRRVMIAGSCAAGTVQLVLGLLVWTDNLAIWHTYPLVTLLSVALTAHRLGYTTAVPQLVPKQYLGHANGLVQLANGIAQFVAPLGAVALLSTIGLGGILLFDLVGFVVGISILLATRFPRTMAYTPREPLATEIAQGFRLSFGNRSFRALIGYFALLNILLAPLLMSLMPLSLSFGDMSTAGTVSFIGGGGAALGGLVVAFWGGPARRRVRGMLLVSLLFGVFGVVAGVHPSVLVVGLGAFGLWGTLSVVNGIYLTVVHVKLPQRFHGRVIALNQAVAWSTLPVGFAVVAPLGERLLQPLMTDDGALAPTVGAVIGTGPGRGLGLLYVLLGVALTALVLAALRTRALRHFDDEVPDADPDDLVGARTVQARTAGPAPAPDRGVEHA</sequence>
<dbReference type="SMART" id="SM00824">
    <property type="entry name" value="PKS_TE"/>
    <property type="match status" value="1"/>
</dbReference>
<dbReference type="InterPro" id="IPR010071">
    <property type="entry name" value="AA_adenyl_dom"/>
</dbReference>
<evidence type="ECO:0000256" key="2">
    <source>
        <dbReference type="ARBA" id="ARBA00022450"/>
    </source>
</evidence>
<evidence type="ECO:0000313" key="8">
    <source>
        <dbReference type="Proteomes" id="UP000823521"/>
    </source>
</evidence>
<dbReference type="Pfam" id="PF00501">
    <property type="entry name" value="AMP-binding"/>
    <property type="match status" value="1"/>
</dbReference>